<dbReference type="PROSITE" id="PS50011">
    <property type="entry name" value="PROTEIN_KINASE_DOM"/>
    <property type="match status" value="1"/>
</dbReference>
<proteinExistence type="predicted"/>
<name>A0ABN8WMN6_SACUV</name>
<evidence type="ECO:0000256" key="3">
    <source>
        <dbReference type="SAM" id="MobiDB-lite"/>
    </source>
</evidence>
<dbReference type="Gene3D" id="1.10.510.10">
    <property type="entry name" value="Transferase(Phosphotransferase) domain 1"/>
    <property type="match status" value="1"/>
</dbReference>
<reference evidence="5" key="1">
    <citation type="submission" date="2022-10" db="EMBL/GenBank/DDBJ databases">
        <authorList>
            <person name="Byrne P K."/>
        </authorList>
    </citation>
    <scope>NUCLEOTIDE SEQUENCE</scope>
    <source>
        <strain evidence="5">ZP964</strain>
    </source>
</reference>
<feature type="region of interest" description="Disordered" evidence="3">
    <location>
        <begin position="286"/>
        <end position="331"/>
    </location>
</feature>
<accession>A0ABN8WMN6</accession>
<dbReference type="Pfam" id="PF00069">
    <property type="entry name" value="Pkinase"/>
    <property type="match status" value="1"/>
</dbReference>
<dbReference type="PROSITE" id="PS00108">
    <property type="entry name" value="PROTEIN_KINASE_ST"/>
    <property type="match status" value="1"/>
</dbReference>
<dbReference type="SMART" id="SM00220">
    <property type="entry name" value="S_TKc"/>
    <property type="match status" value="1"/>
</dbReference>
<feature type="region of interest" description="Disordered" evidence="3">
    <location>
        <begin position="948"/>
        <end position="976"/>
    </location>
</feature>
<feature type="compositionally biased region" description="Low complexity" evidence="3">
    <location>
        <begin position="650"/>
        <end position="660"/>
    </location>
</feature>
<feature type="domain" description="Protein kinase" evidence="4">
    <location>
        <begin position="1104"/>
        <end position="1362"/>
    </location>
</feature>
<dbReference type="InterPro" id="IPR011009">
    <property type="entry name" value="Kinase-like_dom_sf"/>
</dbReference>
<keyword evidence="1" id="KW-0547">Nucleotide-binding</keyword>
<dbReference type="PANTHER" id="PTHR24346:SF51">
    <property type="entry name" value="PAS DOMAIN-CONTAINING SERINE_THREONINE-PROTEIN KINASE"/>
    <property type="match status" value="1"/>
</dbReference>
<dbReference type="EMBL" id="OX365928">
    <property type="protein sequence ID" value="CAI4055698.1"/>
    <property type="molecule type" value="Genomic_DNA"/>
</dbReference>
<sequence length="1364" mass="152534">MPYIGASNISEHSFVNLKEKHAITHKGAVNSATSLQTPPSPDQENQIDNELGGYDTSLSDVSTPNKNEEDRFDRSIKDTLARFGKTKPLPALDFEQPRLLSTASSSADSTASSPLTDEDIKELEFLPNESTHSYSYNPLSPNSLAVRLRILKRSLEIIIQNPSMLLEPTSDELPALKDFSGRRRSMPRASASANNLMNRNKSQIWNTTSATLNAFVNNTSSSSAVSSASSNKQQGTPVFPNLDPTHSQTFHRANSLAYLPSVLPKQDPLLRHSNSLFRGNYGNSISSERPNFRQPFTDQTNNNNNNSCLLNENSFPEEQTASSHHKPSIDSLTEQRANLKSLLNLLNETLEKNTSERASDLHMISLFNLNKLMLGDPKKNNSESDKRTDNLKRTLLDSLAEPFFEHYNFKEGTSTEDSDELKEEIDEFTGSGDTTAITDIRPQQDYGRILRTFTSTKNSAPQAIFTCSQEDPWQFRAANDLACLVFGISQNSIRALTLMDLIHTDSRNFVLHKLLTTEGQEMVFTGEIIGIVQPETSSSSKTVWASFWAKRKNDLLVCVFEKVPCDYVDVLLNLDDFGVENIVDKCDLLSDGHLLSSSSSKTPSSASLSKMTSSPIANKFEYSLERQVLENSPFKLNLPGRNETQLGGNNNSRSSLSLSPTRTKKSVKFANDIQDVKSISQSLAKLIDDVRSGVVFDRDDDLLPMPIRVSSHINETRYFTLNHLSYNIPCAVSCTILENELKLKIHSLPYQAGLFIVDSHTLDLISSNKSILKNMFGYHFAELVGKSITEIIPSFPKILQFINDKYPALDITLPKNKGLVLTEHFFRKIQAEMMGDRKCFYTSVGIDGIHRDGCEIKIDFQLRVMNSKVTLLWVTHSRDVVFEEYNTNPSQLKMLKESELSLMSSASSSASSSKKSSSRISTGTLKDLSNLSAYEDLNHGTNKLKYEIGGGSANQSESTLSEQDKGPLEEDKDSSSIVVGDPEIEHKLELAKIYSRDKSQFVKEGNFKVDELLIISKISLSSSMESLTDSKGSEERLLPLKENALVEKNATANSVRESGTDEDGTDEDGIIMTRKKSEQPVSTFLHTPEKNIGAQKHIKKFSDFVSLQKMGEGAYGKVDLCIHKKERYIVVIKMIFKERILVDTWVRDRKLGTIPSEIQIMATLNKTPHENILRLLDFFEDDDYYYIETPVHGETGCIDLFDLIEFKTNMTECEAKLIVKQVVAGIKHLHDQGIVHRDIKDENVIVDSKGFVKIIDFGSAAYVKSGPFDVFVGTIDYAAPEVLGGNPYEGKPQDIWAIGILLYTVVFKENPFYNIDEILEGDLKFNNAEEVSEDCIELIKSILNRCVPKRPTIDDINNGKWLVI</sequence>
<feature type="compositionally biased region" description="Polar residues" evidence="3">
    <location>
        <begin position="56"/>
        <end position="65"/>
    </location>
</feature>
<dbReference type="InterPro" id="IPR000014">
    <property type="entry name" value="PAS"/>
</dbReference>
<keyword evidence="6" id="KW-1185">Reference proteome</keyword>
<feature type="region of interest" description="Disordered" evidence="3">
    <location>
        <begin position="639"/>
        <end position="660"/>
    </location>
</feature>
<dbReference type="InterPro" id="IPR008271">
    <property type="entry name" value="Ser/Thr_kinase_AS"/>
</dbReference>
<dbReference type="CDD" id="cd14004">
    <property type="entry name" value="STKc_PASK"/>
    <property type="match status" value="1"/>
</dbReference>
<dbReference type="SUPFAM" id="SSF55785">
    <property type="entry name" value="PYP-like sensor domain (PAS domain)"/>
    <property type="match status" value="1"/>
</dbReference>
<dbReference type="InterPro" id="IPR000719">
    <property type="entry name" value="Prot_kinase_dom"/>
</dbReference>
<feature type="region of interest" description="Disordered" evidence="3">
    <location>
        <begin position="1049"/>
        <end position="1068"/>
    </location>
</feature>
<evidence type="ECO:0000313" key="6">
    <source>
        <dbReference type="Proteomes" id="UP001162085"/>
    </source>
</evidence>
<gene>
    <name evidence="5" type="primary">SUVZ01G0500</name>
    <name evidence="5" type="ORF">SUVZ_01G0500</name>
</gene>
<protein>
    <recommendedName>
        <fullName evidence="4">Protein kinase domain-containing protein</fullName>
    </recommendedName>
</protein>
<dbReference type="Proteomes" id="UP001162085">
    <property type="component" value="Chromosome 1"/>
</dbReference>
<evidence type="ECO:0000256" key="1">
    <source>
        <dbReference type="ARBA" id="ARBA00022741"/>
    </source>
</evidence>
<dbReference type="Gene3D" id="3.30.200.20">
    <property type="entry name" value="Phosphorylase Kinase, domain 1"/>
    <property type="match status" value="1"/>
</dbReference>
<feature type="region of interest" description="Disordered" evidence="3">
    <location>
        <begin position="30"/>
        <end position="73"/>
    </location>
</feature>
<evidence type="ECO:0000256" key="2">
    <source>
        <dbReference type="ARBA" id="ARBA00022840"/>
    </source>
</evidence>
<evidence type="ECO:0000259" key="4">
    <source>
        <dbReference type="PROSITE" id="PS50011"/>
    </source>
</evidence>
<dbReference type="SMART" id="SM00091">
    <property type="entry name" value="PAS"/>
    <property type="match status" value="2"/>
</dbReference>
<dbReference type="PANTHER" id="PTHR24346">
    <property type="entry name" value="MAP/MICROTUBULE AFFINITY-REGULATING KINASE"/>
    <property type="match status" value="1"/>
</dbReference>
<dbReference type="SUPFAM" id="SSF56112">
    <property type="entry name" value="Protein kinase-like (PK-like)"/>
    <property type="match status" value="1"/>
</dbReference>
<organism evidence="5 6">
    <name type="scientific">Saccharomyces uvarum</name>
    <name type="common">Yeast</name>
    <name type="synonym">Saccharomyces bayanus var. uvarum</name>
    <dbReference type="NCBI Taxonomy" id="230603"/>
    <lineage>
        <taxon>Eukaryota</taxon>
        <taxon>Fungi</taxon>
        <taxon>Dikarya</taxon>
        <taxon>Ascomycota</taxon>
        <taxon>Saccharomycotina</taxon>
        <taxon>Saccharomycetes</taxon>
        <taxon>Saccharomycetales</taxon>
        <taxon>Saccharomycetaceae</taxon>
        <taxon>Saccharomyces</taxon>
    </lineage>
</organism>
<keyword evidence="2" id="KW-0067">ATP-binding</keyword>
<feature type="compositionally biased region" description="Polar residues" evidence="3">
    <location>
        <begin position="286"/>
        <end position="300"/>
    </location>
</feature>
<feature type="compositionally biased region" description="Low complexity" evidence="3">
    <location>
        <begin position="301"/>
        <end position="314"/>
    </location>
</feature>
<evidence type="ECO:0000313" key="5">
    <source>
        <dbReference type="EMBL" id="CAI4055698.1"/>
    </source>
</evidence>
<dbReference type="InterPro" id="IPR035965">
    <property type="entry name" value="PAS-like_dom_sf"/>
</dbReference>
<feature type="compositionally biased region" description="Polar residues" evidence="3">
    <location>
        <begin position="30"/>
        <end position="48"/>
    </location>
</feature>